<feature type="region of interest" description="Disordered" evidence="1">
    <location>
        <begin position="18"/>
        <end position="43"/>
    </location>
</feature>
<evidence type="ECO:0000256" key="1">
    <source>
        <dbReference type="SAM" id="MobiDB-lite"/>
    </source>
</evidence>
<sequence length="108" mass="10956">MEAEGGLGPVHPACAGHMEPSCPRSPSTPLRVGPQQGWGSWNPPRPCCGVPQGAGMWVSGSCASCLPQGLLWVGAAFQLGGSGDLFPMIQAKRPSQLVGVLPAGDPAP</sequence>
<accession>A0ABN8YC74</accession>
<proteinExistence type="predicted"/>
<name>A0ABN8YC74_RANTA</name>
<dbReference type="EMBL" id="OX459951">
    <property type="protein sequence ID" value="CAI9157364.1"/>
    <property type="molecule type" value="Genomic_DNA"/>
</dbReference>
<organism evidence="2 3">
    <name type="scientific">Rangifer tarandus platyrhynchus</name>
    <name type="common">Svalbard reindeer</name>
    <dbReference type="NCBI Taxonomy" id="3082113"/>
    <lineage>
        <taxon>Eukaryota</taxon>
        <taxon>Metazoa</taxon>
        <taxon>Chordata</taxon>
        <taxon>Craniata</taxon>
        <taxon>Vertebrata</taxon>
        <taxon>Euteleostomi</taxon>
        <taxon>Mammalia</taxon>
        <taxon>Eutheria</taxon>
        <taxon>Laurasiatheria</taxon>
        <taxon>Artiodactyla</taxon>
        <taxon>Ruminantia</taxon>
        <taxon>Pecora</taxon>
        <taxon>Cervidae</taxon>
        <taxon>Odocoileinae</taxon>
        <taxon>Rangifer</taxon>
    </lineage>
</organism>
<dbReference type="Proteomes" id="UP001176941">
    <property type="component" value="Chromosome 15"/>
</dbReference>
<evidence type="ECO:0000313" key="3">
    <source>
        <dbReference type="Proteomes" id="UP001176941"/>
    </source>
</evidence>
<reference evidence="2" key="1">
    <citation type="submission" date="2023-04" db="EMBL/GenBank/DDBJ databases">
        <authorList>
            <consortium name="ELIXIR-Norway"/>
        </authorList>
    </citation>
    <scope>NUCLEOTIDE SEQUENCE [LARGE SCALE GENOMIC DNA]</scope>
</reference>
<evidence type="ECO:0000313" key="2">
    <source>
        <dbReference type="EMBL" id="CAI9157364.1"/>
    </source>
</evidence>
<gene>
    <name evidence="2" type="ORF">MRATA1EN1_LOCUS6326</name>
</gene>
<protein>
    <submittedName>
        <fullName evidence="2">Uncharacterized protein</fullName>
    </submittedName>
</protein>
<keyword evidence="3" id="KW-1185">Reference proteome</keyword>